<name>A0AA92U639_9BACT</name>
<sequence length="168" mass="18736">MKALTIDISRTAKAIRACIIKRHMEENHIDRCVCFSCGNASRAIKEAGIPCVEISPGGDLSANRWWSMNEIRNTFPDSFDATSGHLPMDMMNQLAAEYRIILSDTIKEGQTYTIPTGSGETVICLRMAFPKSQFIAQWDNQDPSCEYSDQAPMVQLVKATGEWEIING</sequence>
<protein>
    <submittedName>
        <fullName evidence="1">Uncharacterized protein</fullName>
    </submittedName>
</protein>
<comment type="caution">
    <text evidence="1">The sequence shown here is derived from an EMBL/GenBank/DDBJ whole genome shotgun (WGS) entry which is preliminary data.</text>
</comment>
<dbReference type="Proteomes" id="UP000286077">
    <property type="component" value="Unassembled WGS sequence"/>
</dbReference>
<reference evidence="1 2" key="1">
    <citation type="submission" date="2018-08" db="EMBL/GenBank/DDBJ databases">
        <title>A genome reference for cultivated species of the human gut microbiota.</title>
        <authorList>
            <person name="Zou Y."/>
            <person name="Xue W."/>
            <person name="Luo G."/>
        </authorList>
    </citation>
    <scope>NUCLEOTIDE SEQUENCE [LARGE SCALE GENOMIC DNA]</scope>
    <source>
        <strain evidence="1 2">AF11-14</strain>
    </source>
</reference>
<accession>A0AA92U639</accession>
<organism evidence="1 2">
    <name type="scientific">Segatella copri</name>
    <dbReference type="NCBI Taxonomy" id="165179"/>
    <lineage>
        <taxon>Bacteria</taxon>
        <taxon>Pseudomonadati</taxon>
        <taxon>Bacteroidota</taxon>
        <taxon>Bacteroidia</taxon>
        <taxon>Bacteroidales</taxon>
        <taxon>Prevotellaceae</taxon>
        <taxon>Segatella</taxon>
    </lineage>
</organism>
<proteinExistence type="predicted"/>
<dbReference type="RefSeq" id="WP_118139093.1">
    <property type="nucleotide sequence ID" value="NZ_QSAQ01000001.1"/>
</dbReference>
<evidence type="ECO:0000313" key="2">
    <source>
        <dbReference type="Proteomes" id="UP000286077"/>
    </source>
</evidence>
<gene>
    <name evidence="1" type="ORF">DWV60_00710</name>
</gene>
<dbReference type="EMBL" id="QSAQ01000001">
    <property type="protein sequence ID" value="RGW71067.1"/>
    <property type="molecule type" value="Genomic_DNA"/>
</dbReference>
<evidence type="ECO:0000313" key="1">
    <source>
        <dbReference type="EMBL" id="RGW71067.1"/>
    </source>
</evidence>
<dbReference type="AlphaFoldDB" id="A0AA92U639"/>